<gene>
    <name evidence="1" type="ordered locus">Cyan7822_0071</name>
</gene>
<evidence type="ECO:0000313" key="2">
    <source>
        <dbReference type="Proteomes" id="UP000008206"/>
    </source>
</evidence>
<name>E0UHI2_GLOV7</name>
<accession>E0UHI2</accession>
<sequence length="42" mass="5070">MFTVKLKNGETVQVPLEELEEFLEKNREQIQEQHKPMGKRRT</sequence>
<dbReference type="AlphaFoldDB" id="E0UHI2"/>
<proteinExistence type="predicted"/>
<organism evidence="1 2">
    <name type="scientific">Gloeothece verrucosa (strain PCC 7822)</name>
    <name type="common">Cyanothece sp. (strain PCC 7822)</name>
    <dbReference type="NCBI Taxonomy" id="497965"/>
    <lineage>
        <taxon>Bacteria</taxon>
        <taxon>Bacillati</taxon>
        <taxon>Cyanobacteriota</taxon>
        <taxon>Cyanophyceae</taxon>
        <taxon>Oscillatoriophycideae</taxon>
        <taxon>Chroococcales</taxon>
        <taxon>Aphanothecaceae</taxon>
        <taxon>Gloeothece</taxon>
        <taxon>Gloeothece verrucosa</taxon>
    </lineage>
</organism>
<reference evidence="2" key="1">
    <citation type="journal article" date="2011" name="MBio">
        <title>Novel metabolic attributes of the genus Cyanothece, comprising a group of unicellular nitrogen-fixing Cyanobacteria.</title>
        <authorList>
            <person name="Bandyopadhyay A."/>
            <person name="Elvitigala T."/>
            <person name="Welsh E."/>
            <person name="Stockel J."/>
            <person name="Liberton M."/>
            <person name="Min H."/>
            <person name="Sherman L.A."/>
            <person name="Pakrasi H.B."/>
        </authorList>
    </citation>
    <scope>NUCLEOTIDE SEQUENCE [LARGE SCALE GENOMIC DNA]</scope>
    <source>
        <strain evidence="2">PCC 7822</strain>
    </source>
</reference>
<protein>
    <submittedName>
        <fullName evidence="1">Uncharacterized protein</fullName>
    </submittedName>
</protein>
<evidence type="ECO:0000313" key="1">
    <source>
        <dbReference type="EMBL" id="ADN12123.1"/>
    </source>
</evidence>
<dbReference type="EMBL" id="CP002198">
    <property type="protein sequence ID" value="ADN12123.1"/>
    <property type="molecule type" value="Genomic_DNA"/>
</dbReference>
<keyword evidence="2" id="KW-1185">Reference proteome</keyword>
<dbReference type="RefSeq" id="WP_013320233.1">
    <property type="nucleotide sequence ID" value="NC_014501.1"/>
</dbReference>
<dbReference type="Proteomes" id="UP000008206">
    <property type="component" value="Chromosome"/>
</dbReference>
<dbReference type="HOGENOM" id="CLU_3250311_0_0_3"/>
<dbReference type="KEGG" id="cyj:Cyan7822_0071"/>